<evidence type="ECO:0000256" key="1">
    <source>
        <dbReference type="SAM" id="Phobius"/>
    </source>
</evidence>
<keyword evidence="1" id="KW-0472">Membrane</keyword>
<sequence length="37" mass="4191">MNDVWVVSLIGSTFLVGFLFLAVAMGRHLKNRKKKDV</sequence>
<feature type="transmembrane region" description="Helical" evidence="1">
    <location>
        <begin position="6"/>
        <end position="25"/>
    </location>
</feature>
<evidence type="ECO:0000313" key="2">
    <source>
        <dbReference type="EMBL" id="KKN70559.1"/>
    </source>
</evidence>
<keyword evidence="1" id="KW-0812">Transmembrane</keyword>
<reference evidence="2" key="1">
    <citation type="journal article" date="2015" name="Nature">
        <title>Complex archaea that bridge the gap between prokaryotes and eukaryotes.</title>
        <authorList>
            <person name="Spang A."/>
            <person name="Saw J.H."/>
            <person name="Jorgensen S.L."/>
            <person name="Zaremba-Niedzwiedzka K."/>
            <person name="Martijn J."/>
            <person name="Lind A.E."/>
            <person name="van Eijk R."/>
            <person name="Schleper C."/>
            <person name="Guy L."/>
            <person name="Ettema T.J."/>
        </authorList>
    </citation>
    <scope>NUCLEOTIDE SEQUENCE</scope>
</reference>
<keyword evidence="1" id="KW-1133">Transmembrane helix</keyword>
<protein>
    <submittedName>
        <fullName evidence="2">Uncharacterized protein</fullName>
    </submittedName>
</protein>
<gene>
    <name evidence="2" type="ORF">LCGC14_0429900</name>
</gene>
<organism evidence="2">
    <name type="scientific">marine sediment metagenome</name>
    <dbReference type="NCBI Taxonomy" id="412755"/>
    <lineage>
        <taxon>unclassified sequences</taxon>
        <taxon>metagenomes</taxon>
        <taxon>ecological metagenomes</taxon>
    </lineage>
</organism>
<proteinExistence type="predicted"/>
<dbReference type="EMBL" id="LAZR01000401">
    <property type="protein sequence ID" value="KKN70559.1"/>
    <property type="molecule type" value="Genomic_DNA"/>
</dbReference>
<dbReference type="AlphaFoldDB" id="A0A0F9SUJ7"/>
<name>A0A0F9SUJ7_9ZZZZ</name>
<accession>A0A0F9SUJ7</accession>
<comment type="caution">
    <text evidence="2">The sequence shown here is derived from an EMBL/GenBank/DDBJ whole genome shotgun (WGS) entry which is preliminary data.</text>
</comment>